<proteinExistence type="predicted"/>
<protein>
    <submittedName>
        <fullName evidence="1">Uncharacterized protein</fullName>
    </submittedName>
</protein>
<reference evidence="1" key="1">
    <citation type="submission" date="2023-10" db="EMBL/GenBank/DDBJ databases">
        <authorList>
            <person name="Rodriguez Cubillos JULIANA M."/>
            <person name="De Vega J."/>
        </authorList>
    </citation>
    <scope>NUCLEOTIDE SEQUENCE</scope>
</reference>
<keyword evidence="2" id="KW-1185">Reference proteome</keyword>
<gene>
    <name evidence="1" type="ORF">MILVUS5_LOCUS37052</name>
</gene>
<comment type="caution">
    <text evidence="1">The sequence shown here is derived from an EMBL/GenBank/DDBJ whole genome shotgun (WGS) entry which is preliminary data.</text>
</comment>
<dbReference type="EMBL" id="CASHSV030000716">
    <property type="protein sequence ID" value="CAJ2673620.1"/>
    <property type="molecule type" value="Genomic_DNA"/>
</dbReference>
<dbReference type="Proteomes" id="UP001177021">
    <property type="component" value="Unassembled WGS sequence"/>
</dbReference>
<sequence length="65" mass="7499">MKNMAQIFTLLVILSLFFVVIDGYVQCKTASDCPISMCRFPVVPKCIRYKCECDYVNKYSCSNEK</sequence>
<evidence type="ECO:0000313" key="1">
    <source>
        <dbReference type="EMBL" id="CAJ2673620.1"/>
    </source>
</evidence>
<name>A0ACB0LVR4_TRIPR</name>
<evidence type="ECO:0000313" key="2">
    <source>
        <dbReference type="Proteomes" id="UP001177021"/>
    </source>
</evidence>
<organism evidence="1 2">
    <name type="scientific">Trifolium pratense</name>
    <name type="common">Red clover</name>
    <dbReference type="NCBI Taxonomy" id="57577"/>
    <lineage>
        <taxon>Eukaryota</taxon>
        <taxon>Viridiplantae</taxon>
        <taxon>Streptophyta</taxon>
        <taxon>Embryophyta</taxon>
        <taxon>Tracheophyta</taxon>
        <taxon>Spermatophyta</taxon>
        <taxon>Magnoliopsida</taxon>
        <taxon>eudicotyledons</taxon>
        <taxon>Gunneridae</taxon>
        <taxon>Pentapetalae</taxon>
        <taxon>rosids</taxon>
        <taxon>fabids</taxon>
        <taxon>Fabales</taxon>
        <taxon>Fabaceae</taxon>
        <taxon>Papilionoideae</taxon>
        <taxon>50 kb inversion clade</taxon>
        <taxon>NPAAA clade</taxon>
        <taxon>Hologalegina</taxon>
        <taxon>IRL clade</taxon>
        <taxon>Trifolieae</taxon>
        <taxon>Trifolium</taxon>
    </lineage>
</organism>
<accession>A0ACB0LVR4</accession>